<evidence type="ECO:0000256" key="1">
    <source>
        <dbReference type="ARBA" id="ARBA00001946"/>
    </source>
</evidence>
<evidence type="ECO:0000313" key="18">
    <source>
        <dbReference type="Proteomes" id="UP001233172"/>
    </source>
</evidence>
<name>A0AAD8FHK9_BIOPF</name>
<evidence type="ECO:0000259" key="15">
    <source>
        <dbReference type="SMART" id="SM00477"/>
    </source>
</evidence>
<dbReference type="InterPro" id="IPR020821">
    <property type="entry name" value="ENPP1-3/EXOG-like_nuc-like"/>
</dbReference>
<keyword evidence="10" id="KW-0496">Mitochondrion</keyword>
<comment type="similarity">
    <text evidence="3 14">Belongs to the DNA/RNA non-specific endonuclease family.</text>
</comment>
<evidence type="ECO:0000259" key="16">
    <source>
        <dbReference type="SMART" id="SM00892"/>
    </source>
</evidence>
<evidence type="ECO:0000256" key="9">
    <source>
        <dbReference type="ARBA" id="ARBA00022946"/>
    </source>
</evidence>
<dbReference type="GO" id="GO:0004521">
    <property type="term" value="F:RNA endonuclease activity"/>
    <property type="evidence" value="ECO:0007669"/>
    <property type="project" value="TreeGrafter"/>
</dbReference>
<gene>
    <name evidence="17" type="ORF">Bpfe_007080</name>
</gene>
<dbReference type="GO" id="GO:0006309">
    <property type="term" value="P:apoptotic DNA fragmentation"/>
    <property type="evidence" value="ECO:0007669"/>
    <property type="project" value="TreeGrafter"/>
</dbReference>
<dbReference type="FunFam" id="3.40.570.10:FF:000002">
    <property type="entry name" value="Endonuclease G, mitochondrial"/>
    <property type="match status" value="1"/>
</dbReference>
<dbReference type="Gene3D" id="3.40.570.10">
    <property type="entry name" value="Extracellular Endonuclease, subunit A"/>
    <property type="match status" value="1"/>
</dbReference>
<dbReference type="SUPFAM" id="SSF54060">
    <property type="entry name" value="His-Me finger endonucleases"/>
    <property type="match status" value="1"/>
</dbReference>
<dbReference type="CDD" id="cd00091">
    <property type="entry name" value="NUC"/>
    <property type="match status" value="1"/>
</dbReference>
<accession>A0AAD8FHK9</accession>
<evidence type="ECO:0000256" key="2">
    <source>
        <dbReference type="ARBA" id="ARBA00004173"/>
    </source>
</evidence>
<dbReference type="EC" id="3.1.30.-" evidence="14"/>
<dbReference type="GO" id="GO:0003676">
    <property type="term" value="F:nucleic acid binding"/>
    <property type="evidence" value="ECO:0007669"/>
    <property type="project" value="InterPro"/>
</dbReference>
<dbReference type="GO" id="GO:0000014">
    <property type="term" value="F:single-stranded DNA endodeoxyribonuclease activity"/>
    <property type="evidence" value="ECO:0007669"/>
    <property type="project" value="TreeGrafter"/>
</dbReference>
<keyword evidence="5 13" id="KW-0479">Metal-binding</keyword>
<keyword evidence="6 14" id="KW-0255">Endonuclease</keyword>
<feature type="binding site" evidence="13">
    <location>
        <position position="189"/>
    </location>
    <ligand>
        <name>Mg(2+)</name>
        <dbReference type="ChEBI" id="CHEBI:18420"/>
        <note>catalytic</note>
    </ligand>
</feature>
<comment type="cofactor">
    <cofactor evidence="1 14">
        <name>Mg(2+)</name>
        <dbReference type="ChEBI" id="CHEBI:18420"/>
    </cofactor>
</comment>
<evidence type="ECO:0000256" key="10">
    <source>
        <dbReference type="ARBA" id="ARBA00023128"/>
    </source>
</evidence>
<keyword evidence="11" id="KW-1015">Disulfide bond</keyword>
<evidence type="ECO:0000256" key="14">
    <source>
        <dbReference type="RuleBase" id="RU366055"/>
    </source>
</evidence>
<evidence type="ECO:0000256" key="6">
    <source>
        <dbReference type="ARBA" id="ARBA00022759"/>
    </source>
</evidence>
<dbReference type="SMART" id="SM00477">
    <property type="entry name" value="NUC"/>
    <property type="match status" value="1"/>
</dbReference>
<feature type="active site" description="Proton acceptor" evidence="12">
    <location>
        <position position="157"/>
    </location>
</feature>
<protein>
    <recommendedName>
        <fullName evidence="14">Endonuclease</fullName>
        <ecNumber evidence="14">3.1.30.-</ecNumber>
    </recommendedName>
</protein>
<keyword evidence="8" id="KW-0460">Magnesium</keyword>
<dbReference type="AlphaFoldDB" id="A0AAD8FHK9"/>
<organism evidence="17 18">
    <name type="scientific">Biomphalaria pfeifferi</name>
    <name type="common">Bloodfluke planorb</name>
    <name type="synonym">Freshwater snail</name>
    <dbReference type="NCBI Taxonomy" id="112525"/>
    <lineage>
        <taxon>Eukaryota</taxon>
        <taxon>Metazoa</taxon>
        <taxon>Spiralia</taxon>
        <taxon>Lophotrochozoa</taxon>
        <taxon>Mollusca</taxon>
        <taxon>Gastropoda</taxon>
        <taxon>Heterobranchia</taxon>
        <taxon>Euthyneura</taxon>
        <taxon>Panpulmonata</taxon>
        <taxon>Hygrophila</taxon>
        <taxon>Lymnaeoidea</taxon>
        <taxon>Planorbidae</taxon>
        <taxon>Biomphalaria</taxon>
    </lineage>
</organism>
<evidence type="ECO:0000256" key="12">
    <source>
        <dbReference type="PIRSR" id="PIRSR640255-1"/>
    </source>
</evidence>
<dbReference type="Proteomes" id="UP001233172">
    <property type="component" value="Unassembled WGS sequence"/>
</dbReference>
<dbReference type="GO" id="GO:0046872">
    <property type="term" value="F:metal ion binding"/>
    <property type="evidence" value="ECO:0007669"/>
    <property type="project" value="UniProtKB-KW"/>
</dbReference>
<dbReference type="InterPro" id="IPR040255">
    <property type="entry name" value="Non-specific_endonuclease"/>
</dbReference>
<reference evidence="17" key="2">
    <citation type="submission" date="2023-04" db="EMBL/GenBank/DDBJ databases">
        <authorList>
            <person name="Bu L."/>
            <person name="Lu L."/>
            <person name="Laidemitt M.R."/>
            <person name="Zhang S.M."/>
            <person name="Mutuku M."/>
            <person name="Mkoji G."/>
            <person name="Steinauer M."/>
            <person name="Loker E.S."/>
        </authorList>
    </citation>
    <scope>NUCLEOTIDE SEQUENCE</scope>
    <source>
        <strain evidence="17">KasaAsao</strain>
        <tissue evidence="17">Whole Snail</tissue>
    </source>
</reference>
<evidence type="ECO:0000256" key="11">
    <source>
        <dbReference type="ARBA" id="ARBA00023157"/>
    </source>
</evidence>
<dbReference type="SMART" id="SM00892">
    <property type="entry name" value="Endonuclease_NS"/>
    <property type="match status" value="1"/>
</dbReference>
<dbReference type="InterPro" id="IPR044929">
    <property type="entry name" value="DNA/RNA_non-sp_Endonuclease_sf"/>
</dbReference>
<comment type="subcellular location">
    <subcellularLocation>
        <location evidence="2">Mitochondrion</location>
    </subcellularLocation>
</comment>
<feature type="domain" description="ENPP1-3/EXOG-like endonuclease/phosphodiesterase" evidence="15">
    <location>
        <begin position="92"/>
        <end position="301"/>
    </location>
</feature>
<evidence type="ECO:0000313" key="17">
    <source>
        <dbReference type="EMBL" id="KAK0063439.1"/>
    </source>
</evidence>
<evidence type="ECO:0000256" key="5">
    <source>
        <dbReference type="ARBA" id="ARBA00022723"/>
    </source>
</evidence>
<keyword evidence="4 14" id="KW-0540">Nuclease</keyword>
<comment type="caution">
    <text evidence="17">The sequence shown here is derived from an EMBL/GenBank/DDBJ whole genome shotgun (WGS) entry which is preliminary data.</text>
</comment>
<evidence type="ECO:0000256" key="13">
    <source>
        <dbReference type="PIRSR" id="PIRSR640255-2"/>
    </source>
</evidence>
<evidence type="ECO:0000256" key="3">
    <source>
        <dbReference type="ARBA" id="ARBA00010052"/>
    </source>
</evidence>
<dbReference type="PROSITE" id="PS01070">
    <property type="entry name" value="NUCLEASE_NON_SPEC"/>
    <property type="match status" value="1"/>
</dbReference>
<proteinExistence type="inferred from homology"/>
<dbReference type="GO" id="GO:0005743">
    <property type="term" value="C:mitochondrial inner membrane"/>
    <property type="evidence" value="ECO:0007669"/>
    <property type="project" value="TreeGrafter"/>
</dbReference>
<dbReference type="InterPro" id="IPR018524">
    <property type="entry name" value="DNA/RNA_endonuclease_AS"/>
</dbReference>
<dbReference type="PANTHER" id="PTHR13966:SF5">
    <property type="entry name" value="ENDONUCLEASE G, MITOCHONDRIAL"/>
    <property type="match status" value="1"/>
</dbReference>
<dbReference type="Pfam" id="PF01223">
    <property type="entry name" value="Endonuclease_NS"/>
    <property type="match status" value="1"/>
</dbReference>
<keyword evidence="18" id="KW-1185">Reference proteome</keyword>
<dbReference type="GO" id="GO:0005634">
    <property type="term" value="C:nucleus"/>
    <property type="evidence" value="ECO:0007669"/>
    <property type="project" value="TreeGrafter"/>
</dbReference>
<reference evidence="17" key="1">
    <citation type="journal article" date="2023" name="PLoS Negl. Trop. Dis.">
        <title>A genome sequence for Biomphalaria pfeifferi, the major vector snail for the human-infecting parasite Schistosoma mansoni.</title>
        <authorList>
            <person name="Bu L."/>
            <person name="Lu L."/>
            <person name="Laidemitt M.R."/>
            <person name="Zhang S.M."/>
            <person name="Mutuku M."/>
            <person name="Mkoji G."/>
            <person name="Steinauer M."/>
            <person name="Loker E.S."/>
        </authorList>
    </citation>
    <scope>NUCLEOTIDE SEQUENCE</scope>
    <source>
        <strain evidence="17">KasaAsao</strain>
    </source>
</reference>
<sequence>MLTRHVSTVITSCCAGVYIGYKYKENLASVKHYFLSNIYAKSAPPSTNDSLVNSENNVNIPFQSESSKSKVVSNAGQIVKYGFPSTDNLRSYEDFMLSYDRRTRTASWVLEHLTPEKVNRVDGVERSKMKFLEDESIHGYHRATNKDYLGSGYDRGHLAAAANHRQSLNAMSQTFLLSNIAPQVGAGFNRDSWNSLEKYVRALARKNKNVYVCTGPLFLPRKEADGKLYVRYEVIGENHVAVPTHFFKVLVVENSQGQFELQSYVMPNQPLPEVRLQNYLVPLEVIERAAGLLFFQNIPQKMFAKINARQTP</sequence>
<feature type="domain" description="DNA/RNA non-specific endonuclease/pyrophosphatase/phosphodiesterase" evidence="16">
    <location>
        <begin position="91"/>
        <end position="301"/>
    </location>
</feature>
<keyword evidence="7 14" id="KW-0378">Hydrolase</keyword>
<keyword evidence="9" id="KW-0809">Transit peptide</keyword>
<dbReference type="InterPro" id="IPR044925">
    <property type="entry name" value="His-Me_finger_sf"/>
</dbReference>
<evidence type="ECO:0000256" key="8">
    <source>
        <dbReference type="ARBA" id="ARBA00022842"/>
    </source>
</evidence>
<dbReference type="EMBL" id="JASAOG010000021">
    <property type="protein sequence ID" value="KAK0063439.1"/>
    <property type="molecule type" value="Genomic_DNA"/>
</dbReference>
<evidence type="ECO:0000256" key="4">
    <source>
        <dbReference type="ARBA" id="ARBA00022722"/>
    </source>
</evidence>
<evidence type="ECO:0000256" key="7">
    <source>
        <dbReference type="ARBA" id="ARBA00022801"/>
    </source>
</evidence>
<dbReference type="PANTHER" id="PTHR13966">
    <property type="entry name" value="ENDONUCLEASE RELATED"/>
    <property type="match status" value="1"/>
</dbReference>
<dbReference type="InterPro" id="IPR001604">
    <property type="entry name" value="Endo_G_ENPP1-like_dom"/>
</dbReference>